<dbReference type="RefSeq" id="XP_055862015.1">
    <property type="nucleotide sequence ID" value="XM_056006040.1"/>
</dbReference>
<evidence type="ECO:0000313" key="5">
    <source>
        <dbReference type="RefSeq" id="XP_055862016.1"/>
    </source>
</evidence>
<dbReference type="AlphaFoldDB" id="A0A9W2YH12"/>
<evidence type="ECO:0000256" key="2">
    <source>
        <dbReference type="SAM" id="MobiDB-lite"/>
    </source>
</evidence>
<protein>
    <submittedName>
        <fullName evidence="4 5">Ankyrin repeat domain-containing protein 18B-like</fullName>
    </submittedName>
</protein>
<dbReference type="InterPro" id="IPR002110">
    <property type="entry name" value="Ankyrin_rpt"/>
</dbReference>
<dbReference type="Gene3D" id="1.25.40.20">
    <property type="entry name" value="Ankyrin repeat-containing domain"/>
    <property type="match status" value="1"/>
</dbReference>
<gene>
    <name evidence="4 5 6 7" type="primary">LOC106050477</name>
</gene>
<feature type="repeat" description="ANK" evidence="1">
    <location>
        <begin position="76"/>
        <end position="108"/>
    </location>
</feature>
<dbReference type="Proteomes" id="UP001165740">
    <property type="component" value="Chromosome 12"/>
</dbReference>
<dbReference type="InterPro" id="IPR052457">
    <property type="entry name" value="Ankyrin-DD_containing_protein"/>
</dbReference>
<keyword evidence="1" id="KW-0040">ANK repeat</keyword>
<dbReference type="Pfam" id="PF12796">
    <property type="entry name" value="Ank_2"/>
    <property type="match status" value="1"/>
</dbReference>
<dbReference type="RefSeq" id="XP_055862018.1">
    <property type="nucleotide sequence ID" value="XM_056006043.1"/>
</dbReference>
<evidence type="ECO:0000256" key="1">
    <source>
        <dbReference type="PROSITE-ProRule" id="PRU00023"/>
    </source>
</evidence>
<feature type="compositionally biased region" description="Polar residues" evidence="2">
    <location>
        <begin position="158"/>
        <end position="176"/>
    </location>
</feature>
<accession>A0A9W2YH12</accession>
<evidence type="ECO:0000313" key="6">
    <source>
        <dbReference type="RefSeq" id="XP_055862017.1"/>
    </source>
</evidence>
<dbReference type="SUPFAM" id="SSF48403">
    <property type="entry name" value="Ankyrin repeat"/>
    <property type="match status" value="1"/>
</dbReference>
<dbReference type="InterPro" id="IPR036770">
    <property type="entry name" value="Ankyrin_rpt-contain_sf"/>
</dbReference>
<dbReference type="PROSITE" id="PS50088">
    <property type="entry name" value="ANK_REPEAT"/>
    <property type="match status" value="2"/>
</dbReference>
<dbReference type="PANTHER" id="PTHR24125">
    <property type="entry name" value="ANKYRIN REPEAT AND DEATH DOMAIN-CONTAINING PROTEIN"/>
    <property type="match status" value="1"/>
</dbReference>
<evidence type="ECO:0000313" key="3">
    <source>
        <dbReference type="Proteomes" id="UP001165740"/>
    </source>
</evidence>
<reference evidence="4 5" key="1">
    <citation type="submission" date="2025-04" db="UniProtKB">
        <authorList>
            <consortium name="RefSeq"/>
        </authorList>
    </citation>
    <scope>IDENTIFICATION</scope>
</reference>
<feature type="region of interest" description="Disordered" evidence="2">
    <location>
        <begin position="321"/>
        <end position="351"/>
    </location>
</feature>
<dbReference type="GeneID" id="106050477"/>
<evidence type="ECO:0000313" key="7">
    <source>
        <dbReference type="RefSeq" id="XP_055862018.1"/>
    </source>
</evidence>
<evidence type="ECO:0000313" key="4">
    <source>
        <dbReference type="RefSeq" id="XP_055862015.1"/>
    </source>
</evidence>
<feature type="compositionally biased region" description="Polar residues" evidence="2">
    <location>
        <begin position="326"/>
        <end position="337"/>
    </location>
</feature>
<dbReference type="RefSeq" id="XP_055862016.1">
    <property type="nucleotide sequence ID" value="XM_056006041.1"/>
</dbReference>
<proteinExistence type="predicted"/>
<dbReference type="SMART" id="SM00248">
    <property type="entry name" value="ANK"/>
    <property type="match status" value="2"/>
</dbReference>
<keyword evidence="3" id="KW-1185">Reference proteome</keyword>
<name>A0A9W2YH12_BIOGL</name>
<dbReference type="RefSeq" id="XP_055862017.1">
    <property type="nucleotide sequence ID" value="XM_056006042.1"/>
</dbReference>
<organism evidence="3 7">
    <name type="scientific">Biomphalaria glabrata</name>
    <name type="common">Bloodfluke planorb</name>
    <name type="synonym">Freshwater snail</name>
    <dbReference type="NCBI Taxonomy" id="6526"/>
    <lineage>
        <taxon>Eukaryota</taxon>
        <taxon>Metazoa</taxon>
        <taxon>Spiralia</taxon>
        <taxon>Lophotrochozoa</taxon>
        <taxon>Mollusca</taxon>
        <taxon>Gastropoda</taxon>
        <taxon>Heterobranchia</taxon>
        <taxon>Euthyneura</taxon>
        <taxon>Panpulmonata</taxon>
        <taxon>Hygrophila</taxon>
        <taxon>Lymnaeoidea</taxon>
        <taxon>Planorbidae</taxon>
        <taxon>Biomphalaria</taxon>
    </lineage>
</organism>
<feature type="compositionally biased region" description="Basic and acidic residues" evidence="2">
    <location>
        <begin position="338"/>
        <end position="351"/>
    </location>
</feature>
<sequence>MAFRNRFSKIRASIYKKKNDVYNVEKQSIKMLRTHSSNNIDQEGNNALHLAVIEGDYDSVKKICSYHRNIDLPNNEGNDALMLAVIHKHETIANYLLSIGAQTCTRNKHGLTASDLVDKNTSKTLVNLISLNMRNAKCRKDSSTQSYDTLERQDLTKENPSANNNDIVDNTRNSVGRNAEKYPVNEADLENETSSETDNQRFSSDVRKIYLKSKYNEVYKTETFRLNKDLENKQPQSQISQRLNFDSSLQGFYKVQSDPNILFENYSDYVEQSTQTDLIERYTHTERIAQSTQTNEIAQSIQKSRFAQSSQTNRISRFTQTDKIEQSTQTDGFAQSSHAERLLSHSDKNEESTCSDSLSKDFYNITCWLAICLLNLLTNNNAILQSGLTEVNIQSSKPNINLQSQINCTKKTFLHDTTIDQNNENNTTFSLFDEPDNLSNEQEHSDLAALVLQSADQSYIKVPAPGKSQRAFNVKRSVSSIEKVEHPKELQRDAKKQACSLDKICEMAPEDDKQKMSKSCPDISFYYTTVNINGKDSKIAMDGSKLNINKEAYSSHE</sequence>
<feature type="region of interest" description="Disordered" evidence="2">
    <location>
        <begin position="157"/>
        <end position="201"/>
    </location>
</feature>
<dbReference type="PANTHER" id="PTHR24125:SF5">
    <property type="entry name" value="ANKYRIN REPEAT PROTEIN"/>
    <property type="match status" value="1"/>
</dbReference>
<feature type="repeat" description="ANK" evidence="1">
    <location>
        <begin position="43"/>
        <end position="75"/>
    </location>
</feature>